<feature type="region of interest" description="Disordered" evidence="2">
    <location>
        <begin position="105"/>
        <end position="162"/>
    </location>
</feature>
<feature type="compositionally biased region" description="Basic residues" evidence="2">
    <location>
        <begin position="143"/>
        <end position="153"/>
    </location>
</feature>
<sequence>METRRKRMKMEAEEGLALSVTDIVEEQLEEVVLEEPKKKKMAKSKHNVSPTGLLMVSNLKQQRKLDEQKIQLLEEKIQYLEEANKELKRDKDFLLSQIHVGAVKASPSAASTSGSSKPLVISSFSSSSPSSSLSLSEEEEKKMKKKKKKKKTKSSPSRSRMTTIDGVIRRYQAVLKHFTKLGSMKRAFSKVHVDRNTIARTAVIAELAIVAPQKFQELLSRHEDTETISTFAEKCLATISPELGEEISKEKKKGKLLPIAYKYT</sequence>
<accession>A0ABD1J6L6</accession>
<evidence type="ECO:0000256" key="2">
    <source>
        <dbReference type="SAM" id="MobiDB-lite"/>
    </source>
</evidence>
<proteinExistence type="predicted"/>
<dbReference type="AlphaFoldDB" id="A0ABD1J6L6"/>
<dbReference type="EMBL" id="JBHFQA010000018">
    <property type="protein sequence ID" value="KAL2082838.1"/>
    <property type="molecule type" value="Genomic_DNA"/>
</dbReference>
<dbReference type="PANTHER" id="PTHR16477:SF5">
    <property type="entry name" value="COILED-COIL DOMAIN-CONTAINING PROTEIN 106-RELATED"/>
    <property type="match status" value="1"/>
</dbReference>
<keyword evidence="1" id="KW-0175">Coiled coil</keyword>
<dbReference type="InterPro" id="IPR031591">
    <property type="entry name" value="CCDC106"/>
</dbReference>
<protein>
    <recommendedName>
        <fullName evidence="5">Coiled-coil domain-containing protein 106</fullName>
    </recommendedName>
</protein>
<evidence type="ECO:0000313" key="4">
    <source>
        <dbReference type="Proteomes" id="UP001591681"/>
    </source>
</evidence>
<dbReference type="Proteomes" id="UP001591681">
    <property type="component" value="Unassembled WGS sequence"/>
</dbReference>
<organism evidence="3 4">
    <name type="scientific">Coilia grayii</name>
    <name type="common">Gray's grenadier anchovy</name>
    <dbReference type="NCBI Taxonomy" id="363190"/>
    <lineage>
        <taxon>Eukaryota</taxon>
        <taxon>Metazoa</taxon>
        <taxon>Chordata</taxon>
        <taxon>Craniata</taxon>
        <taxon>Vertebrata</taxon>
        <taxon>Euteleostomi</taxon>
        <taxon>Actinopterygii</taxon>
        <taxon>Neopterygii</taxon>
        <taxon>Teleostei</taxon>
        <taxon>Clupei</taxon>
        <taxon>Clupeiformes</taxon>
        <taxon>Clupeoidei</taxon>
        <taxon>Engraulidae</taxon>
        <taxon>Coilinae</taxon>
        <taxon>Coilia</taxon>
    </lineage>
</organism>
<dbReference type="Pfam" id="PF15794">
    <property type="entry name" value="CCDC106"/>
    <property type="match status" value="1"/>
</dbReference>
<reference evidence="3 4" key="1">
    <citation type="submission" date="2024-09" db="EMBL/GenBank/DDBJ databases">
        <title>A chromosome-level genome assembly of Gray's grenadier anchovy, Coilia grayii.</title>
        <authorList>
            <person name="Fu Z."/>
        </authorList>
    </citation>
    <scope>NUCLEOTIDE SEQUENCE [LARGE SCALE GENOMIC DNA]</scope>
    <source>
        <strain evidence="3">G4</strain>
        <tissue evidence="3">Muscle</tissue>
    </source>
</reference>
<evidence type="ECO:0000313" key="3">
    <source>
        <dbReference type="EMBL" id="KAL2082838.1"/>
    </source>
</evidence>
<evidence type="ECO:0008006" key="5">
    <source>
        <dbReference type="Google" id="ProtNLM"/>
    </source>
</evidence>
<evidence type="ECO:0000256" key="1">
    <source>
        <dbReference type="SAM" id="Coils"/>
    </source>
</evidence>
<keyword evidence="4" id="KW-1185">Reference proteome</keyword>
<name>A0ABD1J6L6_9TELE</name>
<feature type="coiled-coil region" evidence="1">
    <location>
        <begin position="56"/>
        <end position="97"/>
    </location>
</feature>
<feature type="compositionally biased region" description="Low complexity" evidence="2">
    <location>
        <begin position="105"/>
        <end position="135"/>
    </location>
</feature>
<comment type="caution">
    <text evidence="3">The sequence shown here is derived from an EMBL/GenBank/DDBJ whole genome shotgun (WGS) entry which is preliminary data.</text>
</comment>
<dbReference type="PANTHER" id="PTHR16477">
    <property type="entry name" value="COILED-COIL DOMAIN-CONTAINING PROTEIN 106"/>
    <property type="match status" value="1"/>
</dbReference>
<gene>
    <name evidence="3" type="ORF">ACEWY4_020611</name>
</gene>